<dbReference type="OrthoDB" id="6069559at2759"/>
<dbReference type="PROSITE" id="PS51034">
    <property type="entry name" value="ZP_2"/>
    <property type="match status" value="1"/>
</dbReference>
<feature type="chain" id="PRO_5026801423" description="ZP domain-containing protein" evidence="2">
    <location>
        <begin position="23"/>
        <end position="409"/>
    </location>
</feature>
<evidence type="ECO:0000256" key="1">
    <source>
        <dbReference type="SAM" id="Phobius"/>
    </source>
</evidence>
<dbReference type="EMBL" id="CACVKT020008904">
    <property type="protein sequence ID" value="CAC5418273.1"/>
    <property type="molecule type" value="Genomic_DNA"/>
</dbReference>
<evidence type="ECO:0000259" key="3">
    <source>
        <dbReference type="PROSITE" id="PS51034"/>
    </source>
</evidence>
<dbReference type="InterPro" id="IPR001507">
    <property type="entry name" value="ZP_dom"/>
</dbReference>
<keyword evidence="1" id="KW-1133">Transmembrane helix</keyword>
<accession>A0A6J8EEA1</accession>
<keyword evidence="1" id="KW-0812">Transmembrane</keyword>
<dbReference type="AlphaFoldDB" id="A0A6J8EEA1"/>
<keyword evidence="2" id="KW-0732">Signal</keyword>
<keyword evidence="1" id="KW-0472">Membrane</keyword>
<evidence type="ECO:0000313" key="5">
    <source>
        <dbReference type="Proteomes" id="UP000507470"/>
    </source>
</evidence>
<sequence>MILIQWLYIIISLQVQIKIATSEQNAGYYCLADIQYDDLLHIDFQLDRAGEPVNYVYAQNATDNTPLPDCSPKYDPSSNVYHMRITVNTTSHEQISPSSPCGILFCDNMYTVKIKAFASEGLISDSDSLFTIRCESSIESSTVGTVKVGNIEHISLIGISLKSTLEVLVSPDSKAKVGANIGDKVKLRFNLTFTGAKENVDIIGARLVGLTVAPTNNFQPINRTMMDPDGCPVNHSQNVLEVSGPFETESNGSSPFIAYSPEFEIARFVGNPVLHFRVDIEYCFTLDCFQNMCSNRKKRALDDSNSKQIFTQSQLTVFNPYSEDSLNSQNSPCYSNTTFVAIVSTLLGLILLEGLVLLFEAKKLQIVKAKVSPSQNISFEKVPLCDSEYKNPVNGYHPPKQHNIGHVAM</sequence>
<dbReference type="Proteomes" id="UP000507470">
    <property type="component" value="Unassembled WGS sequence"/>
</dbReference>
<keyword evidence="5" id="KW-1185">Reference proteome</keyword>
<reference evidence="4 5" key="1">
    <citation type="submission" date="2020-06" db="EMBL/GenBank/DDBJ databases">
        <authorList>
            <person name="Li R."/>
            <person name="Bekaert M."/>
        </authorList>
    </citation>
    <scope>NUCLEOTIDE SEQUENCE [LARGE SCALE GENOMIC DNA]</scope>
    <source>
        <strain evidence="5">wild</strain>
    </source>
</reference>
<feature type="transmembrane region" description="Helical" evidence="1">
    <location>
        <begin position="339"/>
        <end position="359"/>
    </location>
</feature>
<gene>
    <name evidence="4" type="ORF">MCOR_50720</name>
</gene>
<name>A0A6J8EEA1_MYTCO</name>
<feature type="signal peptide" evidence="2">
    <location>
        <begin position="1"/>
        <end position="22"/>
    </location>
</feature>
<organism evidence="4 5">
    <name type="scientific">Mytilus coruscus</name>
    <name type="common">Sea mussel</name>
    <dbReference type="NCBI Taxonomy" id="42192"/>
    <lineage>
        <taxon>Eukaryota</taxon>
        <taxon>Metazoa</taxon>
        <taxon>Spiralia</taxon>
        <taxon>Lophotrochozoa</taxon>
        <taxon>Mollusca</taxon>
        <taxon>Bivalvia</taxon>
        <taxon>Autobranchia</taxon>
        <taxon>Pteriomorphia</taxon>
        <taxon>Mytilida</taxon>
        <taxon>Mytiloidea</taxon>
        <taxon>Mytilidae</taxon>
        <taxon>Mytilinae</taxon>
        <taxon>Mytilus</taxon>
    </lineage>
</organism>
<proteinExistence type="predicted"/>
<evidence type="ECO:0000256" key="2">
    <source>
        <dbReference type="SAM" id="SignalP"/>
    </source>
</evidence>
<evidence type="ECO:0000313" key="4">
    <source>
        <dbReference type="EMBL" id="CAC5418273.1"/>
    </source>
</evidence>
<feature type="domain" description="ZP" evidence="3">
    <location>
        <begin position="29"/>
        <end position="300"/>
    </location>
</feature>
<protein>
    <recommendedName>
        <fullName evidence="3">ZP domain-containing protein</fullName>
    </recommendedName>
</protein>